<reference evidence="2 3" key="1">
    <citation type="submission" date="2018-11" db="EMBL/GenBank/DDBJ databases">
        <title>Genome sequencing of Paenibacillus sp. KCOM 3021 (= ChDC PVNT-B20).</title>
        <authorList>
            <person name="Kook J.-K."/>
            <person name="Park S.-N."/>
            <person name="Lim Y.K."/>
        </authorList>
    </citation>
    <scope>NUCLEOTIDE SEQUENCE [LARGE SCALE GENOMIC DNA]</scope>
    <source>
        <strain evidence="2 3">KCOM 3021</strain>
    </source>
</reference>
<gene>
    <name evidence="2" type="ORF">EHV15_35415</name>
</gene>
<name>A0A3P3T9Y1_9BACL</name>
<organism evidence="2 3">
    <name type="scientific">Paenibacillus oralis</name>
    <dbReference type="NCBI Taxonomy" id="2490856"/>
    <lineage>
        <taxon>Bacteria</taxon>
        <taxon>Bacillati</taxon>
        <taxon>Bacillota</taxon>
        <taxon>Bacilli</taxon>
        <taxon>Bacillales</taxon>
        <taxon>Paenibacillaceae</taxon>
        <taxon>Paenibacillus</taxon>
    </lineage>
</organism>
<comment type="caution">
    <text evidence="2">The sequence shown here is derived from an EMBL/GenBank/DDBJ whole genome shotgun (WGS) entry which is preliminary data.</text>
</comment>
<dbReference type="OrthoDB" id="9971726at2"/>
<dbReference type="Proteomes" id="UP000267017">
    <property type="component" value="Unassembled WGS sequence"/>
</dbReference>
<protein>
    <submittedName>
        <fullName evidence="2">Uncharacterized protein</fullName>
    </submittedName>
</protein>
<feature type="transmembrane region" description="Helical" evidence="1">
    <location>
        <begin position="7"/>
        <end position="40"/>
    </location>
</feature>
<dbReference type="AlphaFoldDB" id="A0A3P3T9Y1"/>
<dbReference type="RefSeq" id="WP_128635956.1">
    <property type="nucleotide sequence ID" value="NZ_RRCN01000002.1"/>
</dbReference>
<evidence type="ECO:0000313" key="2">
    <source>
        <dbReference type="EMBL" id="RRJ54865.1"/>
    </source>
</evidence>
<evidence type="ECO:0000313" key="3">
    <source>
        <dbReference type="Proteomes" id="UP000267017"/>
    </source>
</evidence>
<keyword evidence="1" id="KW-1133">Transmembrane helix</keyword>
<keyword evidence="1" id="KW-0472">Membrane</keyword>
<proteinExistence type="predicted"/>
<feature type="transmembrane region" description="Helical" evidence="1">
    <location>
        <begin position="60"/>
        <end position="87"/>
    </location>
</feature>
<keyword evidence="1" id="KW-0812">Transmembrane</keyword>
<accession>A0A3P3T9Y1</accession>
<evidence type="ECO:0000256" key="1">
    <source>
        <dbReference type="SAM" id="Phobius"/>
    </source>
</evidence>
<keyword evidence="3" id="KW-1185">Reference proteome</keyword>
<dbReference type="EMBL" id="RRCN01000002">
    <property type="protein sequence ID" value="RRJ54865.1"/>
    <property type="molecule type" value="Genomic_DNA"/>
</dbReference>
<sequence>MKKRYKFLWIALGVFLLFAFNLQIVVPAIYISIGFILYVFFFCWAKAKELDNSYDGWYFVLNTTQGMCYFIISGSLLWMPVLLPFIIEQSEKLKFRKRESNNGFSAWLEYLKNPMKLHRDWFNNFYQ</sequence>